<name>A0A0R3N879_9BRAD</name>
<evidence type="ECO:0000313" key="1">
    <source>
        <dbReference type="EMBL" id="KRR28350.1"/>
    </source>
</evidence>
<accession>A0A0R3N879</accession>
<dbReference type="AlphaFoldDB" id="A0A0R3N879"/>
<dbReference type="Gene3D" id="3.40.50.980">
    <property type="match status" value="1"/>
</dbReference>
<dbReference type="Proteomes" id="UP000051660">
    <property type="component" value="Unassembled WGS sequence"/>
</dbReference>
<evidence type="ECO:0008006" key="3">
    <source>
        <dbReference type="Google" id="ProtNLM"/>
    </source>
</evidence>
<sequence>MPHASLLNLVWSSPELEPKRRTLQFTTLNSDVLLQELLSCWRNGGLLVLVQEETRTDFSALLEFVWRAAIGQLFLPLVALNQFAEVWGA</sequence>
<evidence type="ECO:0000313" key="2">
    <source>
        <dbReference type="Proteomes" id="UP000051660"/>
    </source>
</evidence>
<dbReference type="SUPFAM" id="SSF56801">
    <property type="entry name" value="Acetyl-CoA synthetase-like"/>
    <property type="match status" value="1"/>
</dbReference>
<dbReference type="EMBL" id="LLYB01000025">
    <property type="protein sequence ID" value="KRR28350.1"/>
    <property type="molecule type" value="Genomic_DNA"/>
</dbReference>
<comment type="caution">
    <text evidence="1">The sequence shown here is derived from an EMBL/GenBank/DDBJ whole genome shotgun (WGS) entry which is preliminary data.</text>
</comment>
<gene>
    <name evidence="1" type="ORF">CQ14_40755</name>
</gene>
<organism evidence="1 2">
    <name type="scientific">Bradyrhizobium lablabi</name>
    <dbReference type="NCBI Taxonomy" id="722472"/>
    <lineage>
        <taxon>Bacteria</taxon>
        <taxon>Pseudomonadati</taxon>
        <taxon>Pseudomonadota</taxon>
        <taxon>Alphaproteobacteria</taxon>
        <taxon>Hyphomicrobiales</taxon>
        <taxon>Nitrobacteraceae</taxon>
        <taxon>Bradyrhizobium</taxon>
    </lineage>
</organism>
<protein>
    <recommendedName>
        <fullName evidence="3">AMP-dependent synthetase/ligase domain-containing protein</fullName>
    </recommendedName>
</protein>
<proteinExistence type="predicted"/>
<reference evidence="1 2" key="1">
    <citation type="submission" date="2014-03" db="EMBL/GenBank/DDBJ databases">
        <title>Bradyrhizobium valentinum sp. nov., isolated from effective nodules of Lupinus mariae-josephae, a lupine endemic of basic-lime soils in Eastern Spain.</title>
        <authorList>
            <person name="Duran D."/>
            <person name="Rey L."/>
            <person name="Navarro A."/>
            <person name="Busquets A."/>
            <person name="Imperial J."/>
            <person name="Ruiz-Argueso T."/>
        </authorList>
    </citation>
    <scope>NUCLEOTIDE SEQUENCE [LARGE SCALE GENOMIC DNA]</scope>
    <source>
        <strain evidence="1 2">CCBAU 23086</strain>
    </source>
</reference>